<evidence type="ECO:0000256" key="2">
    <source>
        <dbReference type="ARBA" id="ARBA00022679"/>
    </source>
</evidence>
<dbReference type="RefSeq" id="WP_111506500.1">
    <property type="nucleotide sequence ID" value="NZ_QKYN01000136.1"/>
</dbReference>
<organism evidence="5 6">
    <name type="scientific">Streptacidiphilus pinicola</name>
    <dbReference type="NCBI Taxonomy" id="2219663"/>
    <lineage>
        <taxon>Bacteria</taxon>
        <taxon>Bacillati</taxon>
        <taxon>Actinomycetota</taxon>
        <taxon>Actinomycetes</taxon>
        <taxon>Kitasatosporales</taxon>
        <taxon>Streptomycetaceae</taxon>
        <taxon>Streptacidiphilus</taxon>
    </lineage>
</organism>
<reference evidence="5 6" key="1">
    <citation type="submission" date="2018-06" db="EMBL/GenBank/DDBJ databases">
        <title>Streptacidiphilus pinicola sp. nov., isolated from pine grove soil.</title>
        <authorList>
            <person name="Roh S.G."/>
            <person name="Park S."/>
            <person name="Kim M.-K."/>
            <person name="Yun B.-R."/>
            <person name="Park J."/>
            <person name="Kim M.J."/>
            <person name="Kim Y.S."/>
            <person name="Kim S.B."/>
        </authorList>
    </citation>
    <scope>NUCLEOTIDE SEQUENCE [LARGE SCALE GENOMIC DNA]</scope>
    <source>
        <strain evidence="5 6">MMS16-CNU450</strain>
    </source>
</reference>
<dbReference type="PANTHER" id="PTHR43464:SF19">
    <property type="entry name" value="UBIQUINONE BIOSYNTHESIS O-METHYLTRANSFERASE, MITOCHONDRIAL"/>
    <property type="match status" value="1"/>
</dbReference>
<evidence type="ECO:0000313" key="5">
    <source>
        <dbReference type="EMBL" id="RAG81826.1"/>
    </source>
</evidence>
<dbReference type="GO" id="GO:0032259">
    <property type="term" value="P:methylation"/>
    <property type="evidence" value="ECO:0007669"/>
    <property type="project" value="UniProtKB-KW"/>
</dbReference>
<dbReference type="GO" id="GO:0008168">
    <property type="term" value="F:methyltransferase activity"/>
    <property type="evidence" value="ECO:0007669"/>
    <property type="project" value="UniProtKB-KW"/>
</dbReference>
<sequence>MAHGTHQHGHTHGHAHDVDEPLFAAPRPGDAKRIAFVWPFVREQLAGLGPGSVLEIGCGALGGFVPLLRAEGHRAVGVDPQAPEGPGFVRDRYEDYRPDADELPYDAVVACLSLHHVEDLDALLASLASRVRPGGLLVLREWAREEMDEATARWCFDRLPAEQTEDSPAWWIAGHHESWRESGGSWEEYFQGWAGEHGLLTGAAMLRALEGSDFETELLERDAYFHTALAGVTAEEERTAIEAGAIRANGLRYVGRRRAA</sequence>
<comment type="caution">
    <text evidence="5">The sequence shown here is derived from an EMBL/GenBank/DDBJ whole genome shotgun (WGS) entry which is preliminary data.</text>
</comment>
<keyword evidence="2" id="KW-0808">Transferase</keyword>
<evidence type="ECO:0000256" key="1">
    <source>
        <dbReference type="ARBA" id="ARBA00022603"/>
    </source>
</evidence>
<feature type="region of interest" description="Disordered" evidence="4">
    <location>
        <begin position="1"/>
        <end position="24"/>
    </location>
</feature>
<evidence type="ECO:0000256" key="3">
    <source>
        <dbReference type="ARBA" id="ARBA00022691"/>
    </source>
</evidence>
<name>A0A2X0IVY3_9ACTN</name>
<dbReference type="Proteomes" id="UP000248889">
    <property type="component" value="Unassembled WGS sequence"/>
</dbReference>
<evidence type="ECO:0000313" key="6">
    <source>
        <dbReference type="Proteomes" id="UP000248889"/>
    </source>
</evidence>
<feature type="compositionally biased region" description="Basic residues" evidence="4">
    <location>
        <begin position="1"/>
        <end position="13"/>
    </location>
</feature>
<dbReference type="InterPro" id="IPR029063">
    <property type="entry name" value="SAM-dependent_MTases_sf"/>
</dbReference>
<dbReference type="AlphaFoldDB" id="A0A2X0IVY3"/>
<dbReference type="PANTHER" id="PTHR43464">
    <property type="entry name" value="METHYLTRANSFERASE"/>
    <property type="match status" value="1"/>
</dbReference>
<gene>
    <name evidence="5" type="ORF">DN069_30670</name>
</gene>
<dbReference type="EMBL" id="QKYN01000136">
    <property type="protein sequence ID" value="RAG81826.1"/>
    <property type="molecule type" value="Genomic_DNA"/>
</dbReference>
<dbReference type="Pfam" id="PF13489">
    <property type="entry name" value="Methyltransf_23"/>
    <property type="match status" value="1"/>
</dbReference>
<keyword evidence="1" id="KW-0489">Methyltransferase</keyword>
<proteinExistence type="predicted"/>
<accession>A0A2X0IVY3</accession>
<dbReference type="OrthoDB" id="3382693at2"/>
<evidence type="ECO:0000256" key="4">
    <source>
        <dbReference type="SAM" id="MobiDB-lite"/>
    </source>
</evidence>
<dbReference type="SUPFAM" id="SSF53335">
    <property type="entry name" value="S-adenosyl-L-methionine-dependent methyltransferases"/>
    <property type="match status" value="1"/>
</dbReference>
<protein>
    <recommendedName>
        <fullName evidence="7">Class I SAM-dependent methyltransferase</fullName>
    </recommendedName>
</protein>
<keyword evidence="3" id="KW-0949">S-adenosyl-L-methionine</keyword>
<dbReference type="Gene3D" id="3.40.50.150">
    <property type="entry name" value="Vaccinia Virus protein VP39"/>
    <property type="match status" value="1"/>
</dbReference>
<keyword evidence="6" id="KW-1185">Reference proteome</keyword>
<evidence type="ECO:0008006" key="7">
    <source>
        <dbReference type="Google" id="ProtNLM"/>
    </source>
</evidence>
<dbReference type="CDD" id="cd02440">
    <property type="entry name" value="AdoMet_MTases"/>
    <property type="match status" value="1"/>
</dbReference>